<keyword evidence="1" id="KW-1133">Transmembrane helix</keyword>
<organism evidence="2 3">
    <name type="scientific">Mytilus coruscus</name>
    <name type="common">Sea mussel</name>
    <dbReference type="NCBI Taxonomy" id="42192"/>
    <lineage>
        <taxon>Eukaryota</taxon>
        <taxon>Metazoa</taxon>
        <taxon>Spiralia</taxon>
        <taxon>Lophotrochozoa</taxon>
        <taxon>Mollusca</taxon>
        <taxon>Bivalvia</taxon>
        <taxon>Autobranchia</taxon>
        <taxon>Pteriomorphia</taxon>
        <taxon>Mytilida</taxon>
        <taxon>Mytiloidea</taxon>
        <taxon>Mytilidae</taxon>
        <taxon>Mytilinae</taxon>
        <taxon>Mytilus</taxon>
    </lineage>
</organism>
<keyword evidence="1" id="KW-0472">Membrane</keyword>
<dbReference type="Proteomes" id="UP000507470">
    <property type="component" value="Unassembled WGS sequence"/>
</dbReference>
<dbReference type="AlphaFoldDB" id="A0A6J8E745"/>
<name>A0A6J8E745_MYTCO</name>
<dbReference type="InterPro" id="IPR013783">
    <property type="entry name" value="Ig-like_fold"/>
</dbReference>
<keyword evidence="1" id="KW-0812">Transmembrane</keyword>
<evidence type="ECO:0000256" key="1">
    <source>
        <dbReference type="SAM" id="Phobius"/>
    </source>
</evidence>
<evidence type="ECO:0000313" key="2">
    <source>
        <dbReference type="EMBL" id="CAC5414871.1"/>
    </source>
</evidence>
<sequence length="341" mass="39039">MFYIACVDRVEQEAYGPRTLYGPVGGTVSFTCTVDFGCTPSPIKDVSCYEEGFSALDNNIIFPRYKVTTVARSKQTIIESRFKITTIKQRDFGKKFTCYVTSSYLVGNSKCIVQLKESRIQITNTTRLTAKELTAIVVPSVIILTVAIVFNAVFYLRIKLFILSCIPYWHLIDKGDRQYYVLLLHEDDDTKLARRIQQRLQSDAYTVKISGSIKSGTDMKQQAQEFAQDSKSLVIIYPSEYSEESQNNNFQSFMGIRQYYSPNLVTVGEEAGRTGDKVNKTLVRFRYPPNQNCSTIQHENFYCKLKLRMARRTGNNVCSTKNNRQTQRVVEDIELLNGQYN</sequence>
<dbReference type="OrthoDB" id="6055671at2759"/>
<gene>
    <name evidence="2" type="ORF">MCOR_47608</name>
</gene>
<dbReference type="Gene3D" id="2.60.40.10">
    <property type="entry name" value="Immunoglobulins"/>
    <property type="match status" value="1"/>
</dbReference>
<keyword evidence="3" id="KW-1185">Reference proteome</keyword>
<reference evidence="2 3" key="1">
    <citation type="submission" date="2020-06" db="EMBL/GenBank/DDBJ databases">
        <authorList>
            <person name="Li R."/>
            <person name="Bekaert M."/>
        </authorList>
    </citation>
    <scope>NUCLEOTIDE SEQUENCE [LARGE SCALE GENOMIC DNA]</scope>
    <source>
        <strain evidence="3">wild</strain>
    </source>
</reference>
<dbReference type="EMBL" id="CACVKT020008353">
    <property type="protein sequence ID" value="CAC5414871.1"/>
    <property type="molecule type" value="Genomic_DNA"/>
</dbReference>
<evidence type="ECO:0000313" key="3">
    <source>
        <dbReference type="Proteomes" id="UP000507470"/>
    </source>
</evidence>
<accession>A0A6J8E745</accession>
<protein>
    <submittedName>
        <fullName evidence="2">Uncharacterized protein</fullName>
    </submittedName>
</protein>
<feature type="transmembrane region" description="Helical" evidence="1">
    <location>
        <begin position="133"/>
        <end position="156"/>
    </location>
</feature>
<proteinExistence type="predicted"/>